<dbReference type="RefSeq" id="WP_150589988.1">
    <property type="nucleotide sequence ID" value="NZ_CABPSH010000006.1"/>
</dbReference>
<evidence type="ECO:0000256" key="8">
    <source>
        <dbReference type="ARBA" id="ARBA00037998"/>
    </source>
</evidence>
<keyword evidence="5" id="KW-0029">Amino-acid transport</keyword>
<organism evidence="10 11">
    <name type="scientific">Pandoraea eparura</name>
    <dbReference type="NCBI Taxonomy" id="2508291"/>
    <lineage>
        <taxon>Bacteria</taxon>
        <taxon>Pseudomonadati</taxon>
        <taxon>Pseudomonadota</taxon>
        <taxon>Betaproteobacteria</taxon>
        <taxon>Burkholderiales</taxon>
        <taxon>Burkholderiaceae</taxon>
        <taxon>Pandoraea</taxon>
    </lineage>
</organism>
<evidence type="ECO:0000313" key="10">
    <source>
        <dbReference type="EMBL" id="VVE15205.1"/>
    </source>
</evidence>
<evidence type="ECO:0000313" key="11">
    <source>
        <dbReference type="Proteomes" id="UP000400981"/>
    </source>
</evidence>
<feature type="transmembrane region" description="Helical" evidence="9">
    <location>
        <begin position="95"/>
        <end position="116"/>
    </location>
</feature>
<dbReference type="Proteomes" id="UP000400981">
    <property type="component" value="Unassembled WGS sequence"/>
</dbReference>
<dbReference type="OrthoDB" id="9807115at2"/>
<evidence type="ECO:0000256" key="2">
    <source>
        <dbReference type="ARBA" id="ARBA00022448"/>
    </source>
</evidence>
<dbReference type="GO" id="GO:0005886">
    <property type="term" value="C:plasma membrane"/>
    <property type="evidence" value="ECO:0007669"/>
    <property type="project" value="UniProtKB-SubCell"/>
</dbReference>
<dbReference type="PANTHER" id="PTHR11795:SF442">
    <property type="entry name" value="ABC TRANSPORTER ATP-BINDING PROTEIN"/>
    <property type="match status" value="1"/>
</dbReference>
<dbReference type="EMBL" id="CABPSH010000006">
    <property type="protein sequence ID" value="VVE15205.1"/>
    <property type="molecule type" value="Genomic_DNA"/>
</dbReference>
<feature type="transmembrane region" description="Helical" evidence="9">
    <location>
        <begin position="187"/>
        <end position="210"/>
    </location>
</feature>
<reference evidence="10 11" key="1">
    <citation type="submission" date="2019-08" db="EMBL/GenBank/DDBJ databases">
        <authorList>
            <person name="Peeters C."/>
        </authorList>
    </citation>
    <scope>NUCLEOTIDE SEQUENCE [LARGE SCALE GENOMIC DNA]</scope>
    <source>
        <strain evidence="10 11">LMG 31012</strain>
    </source>
</reference>
<dbReference type="GO" id="GO:0022857">
    <property type="term" value="F:transmembrane transporter activity"/>
    <property type="evidence" value="ECO:0007669"/>
    <property type="project" value="InterPro"/>
</dbReference>
<evidence type="ECO:0000256" key="1">
    <source>
        <dbReference type="ARBA" id="ARBA00004651"/>
    </source>
</evidence>
<comment type="subcellular location">
    <subcellularLocation>
        <location evidence="1">Cell membrane</location>
        <topology evidence="1">Multi-pass membrane protein</topology>
    </subcellularLocation>
</comment>
<dbReference type="InterPro" id="IPR052157">
    <property type="entry name" value="BCAA_transport_permease"/>
</dbReference>
<name>A0A5E4VW30_9BURK</name>
<feature type="transmembrane region" description="Helical" evidence="9">
    <location>
        <begin position="262"/>
        <end position="282"/>
    </location>
</feature>
<evidence type="ECO:0000256" key="3">
    <source>
        <dbReference type="ARBA" id="ARBA00022475"/>
    </source>
</evidence>
<dbReference type="InterPro" id="IPR001851">
    <property type="entry name" value="ABC_transp_permease"/>
</dbReference>
<evidence type="ECO:0000256" key="6">
    <source>
        <dbReference type="ARBA" id="ARBA00022989"/>
    </source>
</evidence>
<feature type="transmembrane region" description="Helical" evidence="9">
    <location>
        <begin position="222"/>
        <end position="250"/>
    </location>
</feature>
<dbReference type="CDD" id="cd06582">
    <property type="entry name" value="TM_PBP1_LivH_like"/>
    <property type="match status" value="1"/>
</dbReference>
<feature type="transmembrane region" description="Helical" evidence="9">
    <location>
        <begin position="12"/>
        <end position="38"/>
    </location>
</feature>
<sequence length="285" mass="29725">MGIYLFQIINGIGLGMIYFLVAVGLSITLGLLGFVNFAHGMFYLLGAYLTFQIVSWGGSFWAAAVAAPLVVAVLAFTLERAILVRTYKLPHKYQIVATLGIVLIAQEAVVMLWGPLGNGVSVPDSLGGVVSLGNFQYPLYRVFVVAVAAVLAIALWLLLERTTFGALVRAGSESSEMVKLLGVDVRTLTSLTFALGGMIAAVAGVLIAPIRGADPSMSGEALGIAFVVVIIGGMGSFTGSIVAGILVGVVQSVMSTLWSEGAQLMVYVVMTLVLIAAPRGILGRA</sequence>
<comment type="similarity">
    <text evidence="8">Belongs to the binding-protein-dependent transport system permease family. LivHM subfamily.</text>
</comment>
<evidence type="ECO:0000256" key="7">
    <source>
        <dbReference type="ARBA" id="ARBA00023136"/>
    </source>
</evidence>
<accession>A0A5E4VW30</accession>
<keyword evidence="6 9" id="KW-1133">Transmembrane helix</keyword>
<evidence type="ECO:0000256" key="5">
    <source>
        <dbReference type="ARBA" id="ARBA00022970"/>
    </source>
</evidence>
<keyword evidence="4 9" id="KW-0812">Transmembrane</keyword>
<keyword evidence="3" id="KW-1003">Cell membrane</keyword>
<dbReference type="AlphaFoldDB" id="A0A5E4VW30"/>
<protein>
    <submittedName>
        <fullName evidence="10">ABC transporter permease</fullName>
    </submittedName>
</protein>
<keyword evidence="11" id="KW-1185">Reference proteome</keyword>
<dbReference type="GO" id="GO:0006865">
    <property type="term" value="P:amino acid transport"/>
    <property type="evidence" value="ECO:0007669"/>
    <property type="project" value="UniProtKB-KW"/>
</dbReference>
<gene>
    <name evidence="10" type="ORF">PEP31012_02848</name>
</gene>
<keyword evidence="7 9" id="KW-0472">Membrane</keyword>
<feature type="transmembrane region" description="Helical" evidence="9">
    <location>
        <begin position="139"/>
        <end position="159"/>
    </location>
</feature>
<feature type="transmembrane region" description="Helical" evidence="9">
    <location>
        <begin position="58"/>
        <end position="83"/>
    </location>
</feature>
<evidence type="ECO:0000256" key="9">
    <source>
        <dbReference type="SAM" id="Phobius"/>
    </source>
</evidence>
<keyword evidence="2" id="KW-0813">Transport</keyword>
<evidence type="ECO:0000256" key="4">
    <source>
        <dbReference type="ARBA" id="ARBA00022692"/>
    </source>
</evidence>
<dbReference type="PANTHER" id="PTHR11795">
    <property type="entry name" value="BRANCHED-CHAIN AMINO ACID TRANSPORT SYSTEM PERMEASE PROTEIN LIVH"/>
    <property type="match status" value="1"/>
</dbReference>
<proteinExistence type="inferred from homology"/>
<dbReference type="Pfam" id="PF02653">
    <property type="entry name" value="BPD_transp_2"/>
    <property type="match status" value="1"/>
</dbReference>